<dbReference type="Proteomes" id="UP000464330">
    <property type="component" value="Chromosome"/>
</dbReference>
<accession>A0A8B6WWX5</accession>
<dbReference type="EMBL" id="CP019717">
    <property type="protein sequence ID" value="QHZ50251.1"/>
    <property type="molecule type" value="Genomic_DNA"/>
</dbReference>
<proteinExistence type="predicted"/>
<reference evidence="3" key="1">
    <citation type="submission" date="2017-02" db="EMBL/GenBank/DDBJ databases">
        <title>Delineation of Paenibacillus larvae strains originating from foulbrood outbreaks.</title>
        <authorList>
            <person name="Beims H."/>
            <person name="Bunk B."/>
            <person name="Sproeer C."/>
            <person name="Mohr K.I."/>
            <person name="Pradella S."/>
            <person name="Guenther G."/>
            <person name="Rohde M."/>
            <person name="von der Ohe W."/>
            <person name="Steinert M."/>
        </authorList>
    </citation>
    <scope>NUCLEOTIDE SEQUENCE [LARGE SCALE GENOMIC DNA]</scope>
    <source>
        <strain evidence="3">Eric_III</strain>
    </source>
</reference>
<evidence type="ECO:0000313" key="3">
    <source>
        <dbReference type="Proteomes" id="UP000239833"/>
    </source>
</evidence>
<sequence length="78" mass="9198">MKLIQTFFEPLMTKVARFSGTERTFTTYQSALKPPNELGQYIPYSDIIKSCWRGTKTRKQYDLNFKKMIVPREKESAI</sequence>
<gene>
    <name evidence="1" type="ORF">ERICIII_01061</name>
    <name evidence="2" type="ORF">ERICV_01078</name>
</gene>
<dbReference type="AlphaFoldDB" id="A0A2L1UAU6"/>
<evidence type="ECO:0000313" key="2">
    <source>
        <dbReference type="EMBL" id="QHZ50251.1"/>
    </source>
</evidence>
<evidence type="ECO:0000313" key="4">
    <source>
        <dbReference type="Proteomes" id="UP000464330"/>
    </source>
</evidence>
<reference evidence="1 4" key="2">
    <citation type="journal article" date="2020" name="Int. J. Med. Microbiol.">
        <title>Discovery of Paenibacillus larvae ERIC V: Phenotypic and genomic comparison to genotypes ERIC I-IV reveal different inventories of virulence factors which correlate with epidemiological prevalences of American Foulbrood.</title>
        <authorList>
            <person name="Beims H."/>
            <person name="Bunk B."/>
            <person name="Erler S."/>
            <person name="Mohr K.I."/>
            <person name="Sproer C."/>
            <person name="Pradella S."/>
            <person name="Gunther G."/>
            <person name="Rohde M."/>
            <person name="von der Ohe W."/>
            <person name="Steinert M."/>
        </authorList>
    </citation>
    <scope>NUCLEOTIDE SEQUENCE</scope>
    <source>
        <strain evidence="1">Eric_III</strain>
        <strain evidence="2">Eric_V</strain>
    </source>
</reference>
<name>A0A2L1UAU6_9BACL</name>
<evidence type="ECO:0000313" key="1">
    <source>
        <dbReference type="EMBL" id="AVF25265.1"/>
    </source>
</evidence>
<accession>A0A2L1UAU6</accession>
<organism evidence="1 3">
    <name type="scientific">Paenibacillus larvae subsp. larvae</name>
    <dbReference type="NCBI Taxonomy" id="147375"/>
    <lineage>
        <taxon>Bacteria</taxon>
        <taxon>Bacillati</taxon>
        <taxon>Bacillota</taxon>
        <taxon>Bacilli</taxon>
        <taxon>Bacillales</taxon>
        <taxon>Paenibacillaceae</taxon>
        <taxon>Paenibacillus</taxon>
    </lineage>
</organism>
<dbReference type="Proteomes" id="UP000239833">
    <property type="component" value="Chromosome"/>
</dbReference>
<dbReference type="EMBL" id="CP019655">
    <property type="protein sequence ID" value="AVF25265.1"/>
    <property type="molecule type" value="Genomic_DNA"/>
</dbReference>
<accession>A0A6C0QP79</accession>
<protein>
    <submittedName>
        <fullName evidence="1">Uncharacterized protein</fullName>
    </submittedName>
</protein>